<reference evidence="4 5" key="1">
    <citation type="submission" date="2019-02" db="EMBL/GenBank/DDBJ databases">
        <title>Deep-cultivation of Planctomycetes and their phenomic and genomic characterization uncovers novel biology.</title>
        <authorList>
            <person name="Wiegand S."/>
            <person name="Jogler M."/>
            <person name="Boedeker C."/>
            <person name="Pinto D."/>
            <person name="Vollmers J."/>
            <person name="Rivas-Marin E."/>
            <person name="Kohn T."/>
            <person name="Peeters S.H."/>
            <person name="Heuer A."/>
            <person name="Rast P."/>
            <person name="Oberbeckmann S."/>
            <person name="Bunk B."/>
            <person name="Jeske O."/>
            <person name="Meyerdierks A."/>
            <person name="Storesund J.E."/>
            <person name="Kallscheuer N."/>
            <person name="Luecker S."/>
            <person name="Lage O.M."/>
            <person name="Pohl T."/>
            <person name="Merkel B.J."/>
            <person name="Hornburger P."/>
            <person name="Mueller R.-W."/>
            <person name="Bruemmer F."/>
            <person name="Labrenz M."/>
            <person name="Spormann A.M."/>
            <person name="Op den Camp H."/>
            <person name="Overmann J."/>
            <person name="Amann R."/>
            <person name="Jetten M.S.M."/>
            <person name="Mascher T."/>
            <person name="Medema M.H."/>
            <person name="Devos D.P."/>
            <person name="Kaster A.-K."/>
            <person name="Ovreas L."/>
            <person name="Rohde M."/>
            <person name="Galperin M.Y."/>
            <person name="Jogler C."/>
        </authorList>
    </citation>
    <scope>NUCLEOTIDE SEQUENCE [LARGE SCALE GENOMIC DNA]</scope>
    <source>
        <strain evidence="4 5">K22_7</strain>
    </source>
</reference>
<evidence type="ECO:0000256" key="1">
    <source>
        <dbReference type="ARBA" id="ARBA00023002"/>
    </source>
</evidence>
<dbReference type="InterPro" id="IPR036291">
    <property type="entry name" value="NAD(P)-bd_dom_sf"/>
</dbReference>
<feature type="domain" description="3-hydroxyacyl-CoA dehydrogenase C-terminal" evidence="2">
    <location>
        <begin position="185"/>
        <end position="278"/>
    </location>
</feature>
<dbReference type="SUPFAM" id="SSF51735">
    <property type="entry name" value="NAD(P)-binding Rossmann-fold domains"/>
    <property type="match status" value="1"/>
</dbReference>
<dbReference type="Gene3D" id="3.40.50.720">
    <property type="entry name" value="NAD(P)-binding Rossmann-like Domain"/>
    <property type="match status" value="1"/>
</dbReference>
<dbReference type="InterPro" id="IPR006108">
    <property type="entry name" value="3HC_DH_C"/>
</dbReference>
<evidence type="ECO:0000259" key="2">
    <source>
        <dbReference type="Pfam" id="PF00725"/>
    </source>
</evidence>
<keyword evidence="1" id="KW-0560">Oxidoreductase</keyword>
<dbReference type="PROSITE" id="PS00067">
    <property type="entry name" value="3HCDH"/>
    <property type="match status" value="1"/>
</dbReference>
<dbReference type="Pfam" id="PF00725">
    <property type="entry name" value="3HCDH"/>
    <property type="match status" value="1"/>
</dbReference>
<dbReference type="InterPro" id="IPR006180">
    <property type="entry name" value="3-OHacyl-CoA_DH_CS"/>
</dbReference>
<organism evidence="4 5">
    <name type="scientific">Rubripirellula lacrimiformis</name>
    <dbReference type="NCBI Taxonomy" id="1930273"/>
    <lineage>
        <taxon>Bacteria</taxon>
        <taxon>Pseudomonadati</taxon>
        <taxon>Planctomycetota</taxon>
        <taxon>Planctomycetia</taxon>
        <taxon>Pirellulales</taxon>
        <taxon>Pirellulaceae</taxon>
        <taxon>Rubripirellula</taxon>
    </lineage>
</organism>
<gene>
    <name evidence="4" type="primary">fadB</name>
    <name evidence="4" type="ORF">K227x_13600</name>
</gene>
<protein>
    <submittedName>
        <fullName evidence="4">Fatty acid oxidation complex subunit alpha</fullName>
    </submittedName>
</protein>
<accession>A0A517N786</accession>
<feature type="domain" description="3-hydroxyacyl-CoA dehydrogenase NAD binding" evidence="3">
    <location>
        <begin position="11"/>
        <end position="182"/>
    </location>
</feature>
<proteinExistence type="predicted"/>
<dbReference type="GO" id="GO:0008691">
    <property type="term" value="F:3-hydroxybutyryl-CoA dehydrogenase activity"/>
    <property type="evidence" value="ECO:0007669"/>
    <property type="project" value="TreeGrafter"/>
</dbReference>
<dbReference type="PANTHER" id="PTHR48075:SF5">
    <property type="entry name" value="3-HYDROXYBUTYRYL-COA DEHYDROGENASE"/>
    <property type="match status" value="1"/>
</dbReference>
<sequence length="402" mass="43545">MTDFPKGTILVGAGVVGQAILRAHVASDQSVTLADLDGDRVDSAIQSLDLGPSWTIDPSRPVGDSMVGISIRHVDGTNVDAPTIVIESIAERLDVKRSFFGEAERLFGDDAILCSNTSTLRITDIAAQLRDPSRMAGMHFFMPVDRRPAVEVIRGESTSDDTIHQCTRHVGRLGKEPLVVADSPGFIVNRLLSPYLNQAMLLLCGGIPADRIEAAALAYGMPMSPLELVDMIGARTTFDSGRVYWQSFPQRIDPAPILGKMIKSKRLGRSVGQGFYDYTDDQRSLGLAAETLALADTYFRPIGAVSDTQLQQLLSIPMLIEAAITVGEGTVTQTESLDTAMRGGLGFQSDRPWLQYFDTLGSPAIRAAIDRWQSRFKAMNCPAPFADQLAARSPSMAIVAMK</sequence>
<dbReference type="PANTHER" id="PTHR48075">
    <property type="entry name" value="3-HYDROXYACYL-COA DEHYDROGENASE FAMILY PROTEIN"/>
    <property type="match status" value="1"/>
</dbReference>
<evidence type="ECO:0000313" key="4">
    <source>
        <dbReference type="EMBL" id="QDT02981.1"/>
    </source>
</evidence>
<dbReference type="GO" id="GO:0006635">
    <property type="term" value="P:fatty acid beta-oxidation"/>
    <property type="evidence" value="ECO:0007669"/>
    <property type="project" value="TreeGrafter"/>
</dbReference>
<dbReference type="OrthoDB" id="9771883at2"/>
<name>A0A517N786_9BACT</name>
<dbReference type="RefSeq" id="WP_145168762.1">
    <property type="nucleotide sequence ID" value="NZ_CP036525.1"/>
</dbReference>
<dbReference type="Proteomes" id="UP000318538">
    <property type="component" value="Chromosome"/>
</dbReference>
<dbReference type="AlphaFoldDB" id="A0A517N786"/>
<evidence type="ECO:0000313" key="5">
    <source>
        <dbReference type="Proteomes" id="UP000318538"/>
    </source>
</evidence>
<dbReference type="Pfam" id="PF02737">
    <property type="entry name" value="3HCDH_N"/>
    <property type="match status" value="1"/>
</dbReference>
<dbReference type="KEGG" id="rlc:K227x_13600"/>
<dbReference type="EMBL" id="CP036525">
    <property type="protein sequence ID" value="QDT02981.1"/>
    <property type="molecule type" value="Genomic_DNA"/>
</dbReference>
<dbReference type="Gene3D" id="1.10.1040.50">
    <property type="match status" value="1"/>
</dbReference>
<dbReference type="SUPFAM" id="SSF48179">
    <property type="entry name" value="6-phosphogluconate dehydrogenase C-terminal domain-like"/>
    <property type="match status" value="2"/>
</dbReference>
<dbReference type="InterPro" id="IPR006176">
    <property type="entry name" value="3-OHacyl-CoA_DH_NAD-bd"/>
</dbReference>
<evidence type="ECO:0000259" key="3">
    <source>
        <dbReference type="Pfam" id="PF02737"/>
    </source>
</evidence>
<keyword evidence="5" id="KW-1185">Reference proteome</keyword>
<dbReference type="InterPro" id="IPR008927">
    <property type="entry name" value="6-PGluconate_DH-like_C_sf"/>
</dbReference>
<dbReference type="GO" id="GO:0070403">
    <property type="term" value="F:NAD+ binding"/>
    <property type="evidence" value="ECO:0007669"/>
    <property type="project" value="InterPro"/>
</dbReference>